<dbReference type="PANTHER" id="PTHR22884">
    <property type="entry name" value="SET DOMAIN PROTEINS"/>
    <property type="match status" value="1"/>
</dbReference>
<sequence>MGIGVFTKQAIPKGTVLGLYSGVVRCHDQLTPAQKQYSNFLFKHPEHGEFYVDASTDGNWTRFLNHSCEPNCTFARALRCGYTRVIYVRTGRQMLAGEQLFADYGWDYFQSVDCKCGSKDCRSAISRGKRKREDEFEYERLFSDGFRETGRAANPRREGLRAKVKVRKLA</sequence>
<keyword evidence="5" id="KW-0808">Transferase</keyword>
<evidence type="ECO:0000313" key="11">
    <source>
        <dbReference type="Proteomes" id="UP001600888"/>
    </source>
</evidence>
<evidence type="ECO:0000256" key="4">
    <source>
        <dbReference type="ARBA" id="ARBA00022603"/>
    </source>
</evidence>
<dbReference type="InterPro" id="IPR001214">
    <property type="entry name" value="SET_dom"/>
</dbReference>
<feature type="domain" description="SET" evidence="8">
    <location>
        <begin position="1"/>
        <end position="105"/>
    </location>
</feature>
<dbReference type="PROSITE" id="PS50280">
    <property type="entry name" value="SET"/>
    <property type="match status" value="1"/>
</dbReference>
<evidence type="ECO:0000259" key="9">
    <source>
        <dbReference type="PROSITE" id="PS50868"/>
    </source>
</evidence>
<accession>A0ABR4E4X0</accession>
<reference evidence="10 11" key="1">
    <citation type="submission" date="2024-03" db="EMBL/GenBank/DDBJ databases">
        <title>A high-quality draft genome sequence of Diaporthe vaccinii, a causative agent of upright dieback and viscid rot disease in cranberry plants.</title>
        <authorList>
            <person name="Sarrasin M."/>
            <person name="Lang B.F."/>
            <person name="Burger G."/>
        </authorList>
    </citation>
    <scope>NUCLEOTIDE SEQUENCE [LARGE SCALE GENOMIC DNA]</scope>
    <source>
        <strain evidence="10 11">IS7</strain>
    </source>
</reference>
<dbReference type="InterPro" id="IPR050777">
    <property type="entry name" value="SET2_Histone-Lys_MeTrsfase"/>
</dbReference>
<comment type="caution">
    <text evidence="10">The sequence shown here is derived from an EMBL/GenBank/DDBJ whole genome shotgun (WGS) entry which is preliminary data.</text>
</comment>
<keyword evidence="11" id="KW-1185">Reference proteome</keyword>
<comment type="subcellular location">
    <subcellularLocation>
        <location evidence="2">Chromosome</location>
    </subcellularLocation>
    <subcellularLocation>
        <location evidence="1">Nucleus</location>
    </subcellularLocation>
</comment>
<dbReference type="SMART" id="SM00317">
    <property type="entry name" value="SET"/>
    <property type="match status" value="1"/>
</dbReference>
<organism evidence="10 11">
    <name type="scientific">Diaporthe vaccinii</name>
    <dbReference type="NCBI Taxonomy" id="105482"/>
    <lineage>
        <taxon>Eukaryota</taxon>
        <taxon>Fungi</taxon>
        <taxon>Dikarya</taxon>
        <taxon>Ascomycota</taxon>
        <taxon>Pezizomycotina</taxon>
        <taxon>Sordariomycetes</taxon>
        <taxon>Sordariomycetidae</taxon>
        <taxon>Diaporthales</taxon>
        <taxon>Diaporthaceae</taxon>
        <taxon>Diaporthe</taxon>
        <taxon>Diaporthe eres species complex</taxon>
    </lineage>
</organism>
<dbReference type="InterPro" id="IPR046341">
    <property type="entry name" value="SET_dom_sf"/>
</dbReference>
<dbReference type="EMBL" id="JBAWTH010000099">
    <property type="protein sequence ID" value="KAL2277469.1"/>
    <property type="molecule type" value="Genomic_DNA"/>
</dbReference>
<name>A0ABR4E4X0_9PEZI</name>
<evidence type="ECO:0000256" key="7">
    <source>
        <dbReference type="ARBA" id="ARBA00023242"/>
    </source>
</evidence>
<evidence type="ECO:0000256" key="1">
    <source>
        <dbReference type="ARBA" id="ARBA00004123"/>
    </source>
</evidence>
<dbReference type="Pfam" id="PF00856">
    <property type="entry name" value="SET"/>
    <property type="match status" value="1"/>
</dbReference>
<keyword evidence="6" id="KW-0949">S-adenosyl-L-methionine</keyword>
<evidence type="ECO:0000256" key="2">
    <source>
        <dbReference type="ARBA" id="ARBA00004286"/>
    </source>
</evidence>
<evidence type="ECO:0000259" key="8">
    <source>
        <dbReference type="PROSITE" id="PS50280"/>
    </source>
</evidence>
<dbReference type="Proteomes" id="UP001600888">
    <property type="component" value="Unassembled WGS sequence"/>
</dbReference>
<dbReference type="SUPFAM" id="SSF82199">
    <property type="entry name" value="SET domain"/>
    <property type="match status" value="1"/>
</dbReference>
<dbReference type="PROSITE" id="PS50868">
    <property type="entry name" value="POST_SET"/>
    <property type="match status" value="1"/>
</dbReference>
<dbReference type="InterPro" id="IPR003616">
    <property type="entry name" value="Post-SET_dom"/>
</dbReference>
<gene>
    <name evidence="10" type="ORF">FJTKL_15386</name>
</gene>
<keyword evidence="4" id="KW-0489">Methyltransferase</keyword>
<evidence type="ECO:0008006" key="12">
    <source>
        <dbReference type="Google" id="ProtNLM"/>
    </source>
</evidence>
<evidence type="ECO:0000256" key="5">
    <source>
        <dbReference type="ARBA" id="ARBA00022679"/>
    </source>
</evidence>
<evidence type="ECO:0000313" key="10">
    <source>
        <dbReference type="EMBL" id="KAL2277469.1"/>
    </source>
</evidence>
<evidence type="ECO:0000256" key="3">
    <source>
        <dbReference type="ARBA" id="ARBA00022454"/>
    </source>
</evidence>
<feature type="domain" description="Post-SET" evidence="9">
    <location>
        <begin position="110"/>
        <end position="126"/>
    </location>
</feature>
<keyword evidence="3" id="KW-0158">Chromosome</keyword>
<dbReference type="Gene3D" id="2.170.270.10">
    <property type="entry name" value="SET domain"/>
    <property type="match status" value="1"/>
</dbReference>
<protein>
    <recommendedName>
        <fullName evidence="12">SET domain-containing protein</fullName>
    </recommendedName>
</protein>
<proteinExistence type="predicted"/>
<keyword evidence="7" id="KW-0539">Nucleus</keyword>
<evidence type="ECO:0000256" key="6">
    <source>
        <dbReference type="ARBA" id="ARBA00022691"/>
    </source>
</evidence>